<dbReference type="AlphaFoldDB" id="A0A3N9XHL8"/>
<sequence length="90" mass="9874">MTGVDDGGRRIDGDCNSAQVLPSRRWARVVSGLAVAVVAALVFTVLFWGLRDWLVDQGRLGLPILLAVRVACFAAIGWGCWRAYQGFRRP</sequence>
<protein>
    <submittedName>
        <fullName evidence="2">Uncharacterized protein</fullName>
    </submittedName>
</protein>
<gene>
    <name evidence="2" type="ORF">DDE19_28345</name>
</gene>
<feature type="transmembrane region" description="Helical" evidence="1">
    <location>
        <begin position="29"/>
        <end position="50"/>
    </location>
</feature>
<organism evidence="2 3">
    <name type="scientific">Micromonospora ureilytica</name>
    <dbReference type="NCBI Taxonomy" id="709868"/>
    <lineage>
        <taxon>Bacteria</taxon>
        <taxon>Bacillati</taxon>
        <taxon>Actinomycetota</taxon>
        <taxon>Actinomycetes</taxon>
        <taxon>Micromonosporales</taxon>
        <taxon>Micromonosporaceae</taxon>
        <taxon>Micromonospora</taxon>
    </lineage>
</organism>
<keyword evidence="1" id="KW-0812">Transmembrane</keyword>
<dbReference type="EMBL" id="QDGB01000348">
    <property type="protein sequence ID" value="RQX12389.1"/>
    <property type="molecule type" value="Genomic_DNA"/>
</dbReference>
<reference evidence="2 3" key="1">
    <citation type="submission" date="2018-04" db="EMBL/GenBank/DDBJ databases">
        <title>Micromonosporas from Atacama Desert.</title>
        <authorList>
            <person name="Carro L."/>
            <person name="Klenk H.-P."/>
            <person name="Goodfellow M."/>
        </authorList>
    </citation>
    <scope>NUCLEOTIDE SEQUENCE [LARGE SCALE GENOMIC DNA]</scope>
    <source>
        <strain evidence="2 3">LB19</strain>
    </source>
</reference>
<evidence type="ECO:0000313" key="2">
    <source>
        <dbReference type="EMBL" id="RQX12389.1"/>
    </source>
</evidence>
<evidence type="ECO:0000256" key="1">
    <source>
        <dbReference type="SAM" id="Phobius"/>
    </source>
</evidence>
<dbReference type="Proteomes" id="UP000278981">
    <property type="component" value="Unassembled WGS sequence"/>
</dbReference>
<accession>A0A3N9XHL8</accession>
<feature type="transmembrane region" description="Helical" evidence="1">
    <location>
        <begin position="62"/>
        <end position="81"/>
    </location>
</feature>
<proteinExistence type="predicted"/>
<keyword evidence="1" id="KW-1133">Transmembrane helix</keyword>
<evidence type="ECO:0000313" key="3">
    <source>
        <dbReference type="Proteomes" id="UP000278981"/>
    </source>
</evidence>
<name>A0A3N9XHL8_9ACTN</name>
<dbReference type="RefSeq" id="WP_124822325.1">
    <property type="nucleotide sequence ID" value="NZ_QDGB01000348.1"/>
</dbReference>
<comment type="caution">
    <text evidence="2">The sequence shown here is derived from an EMBL/GenBank/DDBJ whole genome shotgun (WGS) entry which is preliminary data.</text>
</comment>
<keyword evidence="1" id="KW-0472">Membrane</keyword>